<keyword evidence="2" id="KW-1133">Transmembrane helix</keyword>
<evidence type="ECO:0000313" key="4">
    <source>
        <dbReference type="Proteomes" id="UP000574390"/>
    </source>
</evidence>
<feature type="region of interest" description="Disordered" evidence="1">
    <location>
        <begin position="1"/>
        <end position="34"/>
    </location>
</feature>
<name>A0A7J6RAP2_PEROL</name>
<dbReference type="EMBL" id="JABANM010023530">
    <property type="protein sequence ID" value="KAF4717724.1"/>
    <property type="molecule type" value="Genomic_DNA"/>
</dbReference>
<feature type="transmembrane region" description="Helical" evidence="2">
    <location>
        <begin position="91"/>
        <end position="109"/>
    </location>
</feature>
<evidence type="ECO:0000313" key="3">
    <source>
        <dbReference type="EMBL" id="KAF4717724.1"/>
    </source>
</evidence>
<proteinExistence type="predicted"/>
<keyword evidence="2" id="KW-0812">Transmembrane</keyword>
<accession>A0A7J6RAP2</accession>
<reference evidence="3 4" key="1">
    <citation type="submission" date="2020-04" db="EMBL/GenBank/DDBJ databases">
        <title>Perkinsus olseni comparative genomics.</title>
        <authorList>
            <person name="Bogema D.R."/>
        </authorList>
    </citation>
    <scope>NUCLEOTIDE SEQUENCE [LARGE SCALE GENOMIC DNA]</scope>
    <source>
        <strain evidence="3">ATCC PRA-205</strain>
    </source>
</reference>
<protein>
    <submittedName>
        <fullName evidence="3">Uncharacterized protein</fullName>
    </submittedName>
</protein>
<sequence>MRVDFGRVMSRLRPDNEGQQSCRGPLELPDTPGSRPLPYLLVVVEDDGSRTRGSVMTDDTSAERLDDTFDDETNPYRASELARNIFTLPDVPSGVVLACGTAVAALAFAERCLDGGGLLASATLYDAALLPGIMLFVDRHVMKVMMVVGDSPDKLSGVSRRASTR</sequence>
<dbReference type="AlphaFoldDB" id="A0A7J6RAP2"/>
<keyword evidence="2" id="KW-0472">Membrane</keyword>
<evidence type="ECO:0000256" key="1">
    <source>
        <dbReference type="SAM" id="MobiDB-lite"/>
    </source>
</evidence>
<dbReference type="Proteomes" id="UP000574390">
    <property type="component" value="Unassembled WGS sequence"/>
</dbReference>
<gene>
    <name evidence="3" type="ORF">FOZ62_024273</name>
</gene>
<organism evidence="3 4">
    <name type="scientific">Perkinsus olseni</name>
    <name type="common">Perkinsus atlanticus</name>
    <dbReference type="NCBI Taxonomy" id="32597"/>
    <lineage>
        <taxon>Eukaryota</taxon>
        <taxon>Sar</taxon>
        <taxon>Alveolata</taxon>
        <taxon>Perkinsozoa</taxon>
        <taxon>Perkinsea</taxon>
        <taxon>Perkinsida</taxon>
        <taxon>Perkinsidae</taxon>
        <taxon>Perkinsus</taxon>
    </lineage>
</organism>
<comment type="caution">
    <text evidence="3">The sequence shown here is derived from an EMBL/GenBank/DDBJ whole genome shotgun (WGS) entry which is preliminary data.</text>
</comment>
<evidence type="ECO:0000256" key="2">
    <source>
        <dbReference type="SAM" id="Phobius"/>
    </source>
</evidence>
<feature type="transmembrane region" description="Helical" evidence="2">
    <location>
        <begin position="115"/>
        <end position="137"/>
    </location>
</feature>